<dbReference type="EMBL" id="JBEPBX010000049">
    <property type="protein sequence ID" value="MER6618011.1"/>
    <property type="molecule type" value="Genomic_DNA"/>
</dbReference>
<comment type="caution">
    <text evidence="1">The sequence shown here is derived from an EMBL/GenBank/DDBJ whole genome shotgun (WGS) entry which is preliminary data.</text>
</comment>
<proteinExistence type="predicted"/>
<gene>
    <name evidence="1" type="ORF">ABT276_32815</name>
</gene>
<name>A0ABV1V681_9ACTN</name>
<organism evidence="1 2">
    <name type="scientific">Streptomyces xantholiticus</name>
    <dbReference type="NCBI Taxonomy" id="68285"/>
    <lineage>
        <taxon>Bacteria</taxon>
        <taxon>Bacillati</taxon>
        <taxon>Actinomycetota</taxon>
        <taxon>Actinomycetes</taxon>
        <taxon>Kitasatosporales</taxon>
        <taxon>Streptomycetaceae</taxon>
        <taxon>Streptomyces</taxon>
    </lineage>
</organism>
<protein>
    <submittedName>
        <fullName evidence="1">Uncharacterized protein</fullName>
    </submittedName>
</protein>
<evidence type="ECO:0000313" key="1">
    <source>
        <dbReference type="EMBL" id="MER6618011.1"/>
    </source>
</evidence>
<evidence type="ECO:0000313" key="2">
    <source>
        <dbReference type="Proteomes" id="UP001445472"/>
    </source>
</evidence>
<reference evidence="1 2" key="1">
    <citation type="submission" date="2024-06" db="EMBL/GenBank/DDBJ databases">
        <title>The Natural Products Discovery Center: Release of the First 8490 Sequenced Strains for Exploring Actinobacteria Biosynthetic Diversity.</title>
        <authorList>
            <person name="Kalkreuter E."/>
            <person name="Kautsar S.A."/>
            <person name="Yang D."/>
            <person name="Bader C.D."/>
            <person name="Teijaro C.N."/>
            <person name="Fluegel L."/>
            <person name="Davis C.M."/>
            <person name="Simpson J.R."/>
            <person name="Lauterbach L."/>
            <person name="Steele A.D."/>
            <person name="Gui C."/>
            <person name="Meng S."/>
            <person name="Li G."/>
            <person name="Viehrig K."/>
            <person name="Ye F."/>
            <person name="Su P."/>
            <person name="Kiefer A.F."/>
            <person name="Nichols A."/>
            <person name="Cepeda A.J."/>
            <person name="Yan W."/>
            <person name="Fan B."/>
            <person name="Jiang Y."/>
            <person name="Adhikari A."/>
            <person name="Zheng C.-J."/>
            <person name="Schuster L."/>
            <person name="Cowan T.M."/>
            <person name="Smanski M.J."/>
            <person name="Chevrette M.G."/>
            <person name="De Carvalho L.P.S."/>
            <person name="Shen B."/>
        </authorList>
    </citation>
    <scope>NUCLEOTIDE SEQUENCE [LARGE SCALE GENOMIC DNA]</scope>
    <source>
        <strain evidence="1 2">NPDC000837</strain>
    </source>
</reference>
<dbReference type="RefSeq" id="WP_351978976.1">
    <property type="nucleotide sequence ID" value="NZ_JBEPBX010000049.1"/>
</dbReference>
<dbReference type="Proteomes" id="UP001445472">
    <property type="component" value="Unassembled WGS sequence"/>
</dbReference>
<keyword evidence="2" id="KW-1185">Reference proteome</keyword>
<accession>A0ABV1V681</accession>
<sequence length="56" mass="5839">MMSSWWLASEAGAGAGEAAVEDVVAVLKLAEAAAAITFSSRSTARRAGTWQLQPCR</sequence>